<sequence>MIKMKLELKHLAPYFPYELNCYLERNVKPEKRIQALFSLLNIKEKPCANLIHSLDQVKPILRPLSDLTNEITINGDAFIPLIEIAKSYDFEINGKDTIFEDGKIKLFELLEDPNDRYQQIDNEIQFYIDVSNSINSDDIFIHKTWSDEIGSAYGNQSIPFDYQEMCKLLEWHFDVFGLIEKGLAIDINTLND</sequence>
<name>S0A0M2_9CAUD</name>
<accession>S0A0M2</accession>
<reference evidence="2" key="2">
    <citation type="submission" date="2013-03" db="EMBL/GenBank/DDBJ databases">
        <title>The Cellulophaga phages: a novel, diverse, and globally ubiquitous model system.</title>
        <authorList>
            <person name="Holmfeldt K."/>
            <person name="Solonenko N."/>
            <person name="Shah M."/>
            <person name="Corrier K."/>
            <person name="Riemann L."/>
            <person name="VerBerkmoes N.C."/>
            <person name="Sullivan M.B."/>
        </authorList>
    </citation>
    <scope>NUCLEOTIDE SEQUENCE [LARGE SCALE GENOMIC DNA]</scope>
</reference>
<proteinExistence type="predicted"/>
<protein>
    <submittedName>
        <fullName evidence="1">Uncharacterized protein</fullName>
    </submittedName>
</protein>
<evidence type="ECO:0000313" key="1">
    <source>
        <dbReference type="EMBL" id="AGO49109.1"/>
    </source>
</evidence>
<reference evidence="1 2" key="1">
    <citation type="journal article" date="2013" name="Proc. Natl. Acad. Sci. U.S.A.">
        <title>Twelve previously unknown phage genera are ubiquitous in global oceans.</title>
        <authorList>
            <person name="Holmfeldt K."/>
            <person name="Solonenko N."/>
            <person name="Shah M."/>
            <person name="Corrier K."/>
            <person name="Riemann L."/>
            <person name="Verberkmoes N.C."/>
            <person name="Sullivan M.B."/>
        </authorList>
    </citation>
    <scope>NUCLEOTIDE SEQUENCE [LARGE SCALE GENOMIC DNA]</scope>
    <source>
        <strain evidence="1">Phi13:1</strain>
    </source>
</reference>
<dbReference type="Proteomes" id="UP000014722">
    <property type="component" value="Segment"/>
</dbReference>
<dbReference type="EMBL" id="KC821625">
    <property type="protein sequence ID" value="AGO49109.1"/>
    <property type="molecule type" value="Genomic_DNA"/>
</dbReference>
<gene>
    <name evidence="1" type="ORF">Phi13:1_gp098</name>
</gene>
<evidence type="ECO:0000313" key="2">
    <source>
        <dbReference type="Proteomes" id="UP000014722"/>
    </source>
</evidence>
<organism evidence="1 2">
    <name type="scientific">Cellulophaga phage phi13:1</name>
    <dbReference type="NCBI Taxonomy" id="1327992"/>
    <lineage>
        <taxon>Viruses</taxon>
        <taxon>Duplodnaviria</taxon>
        <taxon>Heunggongvirae</taxon>
        <taxon>Uroviricota</taxon>
        <taxon>Caudoviricetes</taxon>
        <taxon>Cbastvirus</taxon>
        <taxon>Cbastvirus ST</taxon>
    </lineage>
</organism>